<protein>
    <submittedName>
        <fullName evidence="1">Uncharacterized protein</fullName>
    </submittedName>
</protein>
<dbReference type="PANTHER" id="PTHR36063:SF3">
    <property type="entry name" value="PROTEIN, PUTATIVE-RELATED"/>
    <property type="match status" value="1"/>
</dbReference>
<name>A0AAN7JXV5_9MYRT</name>
<keyword evidence="2" id="KW-1185">Reference proteome</keyword>
<evidence type="ECO:0000313" key="2">
    <source>
        <dbReference type="Proteomes" id="UP001345219"/>
    </source>
</evidence>
<dbReference type="Proteomes" id="UP001345219">
    <property type="component" value="Chromosome 16"/>
</dbReference>
<organism evidence="1 2">
    <name type="scientific">Trapa incisa</name>
    <dbReference type="NCBI Taxonomy" id="236973"/>
    <lineage>
        <taxon>Eukaryota</taxon>
        <taxon>Viridiplantae</taxon>
        <taxon>Streptophyta</taxon>
        <taxon>Embryophyta</taxon>
        <taxon>Tracheophyta</taxon>
        <taxon>Spermatophyta</taxon>
        <taxon>Magnoliopsida</taxon>
        <taxon>eudicotyledons</taxon>
        <taxon>Gunneridae</taxon>
        <taxon>Pentapetalae</taxon>
        <taxon>rosids</taxon>
        <taxon>malvids</taxon>
        <taxon>Myrtales</taxon>
        <taxon>Lythraceae</taxon>
        <taxon>Trapa</taxon>
    </lineage>
</organism>
<dbReference type="AlphaFoldDB" id="A0AAN7JXV5"/>
<dbReference type="EMBL" id="JAXIOK010000016">
    <property type="protein sequence ID" value="KAK4753173.1"/>
    <property type="molecule type" value="Genomic_DNA"/>
</dbReference>
<accession>A0AAN7JXV5</accession>
<sequence length="108" mass="12194">MSLPEGTNAIVPKIAILMMSLCCCKLNELRLHHKSVCQMRYVQNWGEVAPSLILLTHQKSSMRCPKLETILEEASEDCLKFTGQSLNGLLLAFPVVLSLASHYFLQYR</sequence>
<dbReference type="PANTHER" id="PTHR36063">
    <property type="entry name" value="ARABIDOPSIS THALIANA GENOMIC DNA, CHROMOSOME 5, P1 CLONE:MOK16"/>
    <property type="match status" value="1"/>
</dbReference>
<gene>
    <name evidence="1" type="ORF">SAY87_021971</name>
</gene>
<reference evidence="1 2" key="1">
    <citation type="journal article" date="2023" name="Hortic Res">
        <title>Pangenome of water caltrop reveals structural variations and asymmetric subgenome divergence after allopolyploidization.</title>
        <authorList>
            <person name="Zhang X."/>
            <person name="Chen Y."/>
            <person name="Wang L."/>
            <person name="Yuan Y."/>
            <person name="Fang M."/>
            <person name="Shi L."/>
            <person name="Lu R."/>
            <person name="Comes H.P."/>
            <person name="Ma Y."/>
            <person name="Chen Y."/>
            <person name="Huang G."/>
            <person name="Zhou Y."/>
            <person name="Zheng Z."/>
            <person name="Qiu Y."/>
        </authorList>
    </citation>
    <scope>NUCLEOTIDE SEQUENCE [LARGE SCALE GENOMIC DNA]</scope>
    <source>
        <tissue evidence="1">Roots</tissue>
    </source>
</reference>
<proteinExistence type="predicted"/>
<comment type="caution">
    <text evidence="1">The sequence shown here is derived from an EMBL/GenBank/DDBJ whole genome shotgun (WGS) entry which is preliminary data.</text>
</comment>
<evidence type="ECO:0000313" key="1">
    <source>
        <dbReference type="EMBL" id="KAK4753173.1"/>
    </source>
</evidence>